<dbReference type="EMBL" id="AZST01000044">
    <property type="protein sequence ID" value="KEP53904.1"/>
    <property type="molecule type" value="Genomic_DNA"/>
</dbReference>
<keyword evidence="2" id="KW-1185">Reference proteome</keyword>
<proteinExistence type="predicted"/>
<sequence>TPNDEPAPGPTRADTFNPEEVINLAQEEFDEYGAELEPGARVWKTYVREADKFDLDQVDGWNRRSCRFTWCNRRPYSRQYVLRT</sequence>
<evidence type="ECO:0000313" key="1">
    <source>
        <dbReference type="EMBL" id="KEP53904.1"/>
    </source>
</evidence>
<feature type="non-terminal residue" evidence="1">
    <location>
        <position position="1"/>
    </location>
</feature>
<comment type="caution">
    <text evidence="1">The sequence shown here is derived from an EMBL/GenBank/DDBJ whole genome shotgun (WGS) entry which is preliminary data.</text>
</comment>
<gene>
    <name evidence="1" type="ORF">V565_024260</name>
</gene>
<accession>A0A074S3S0</accession>
<protein>
    <submittedName>
        <fullName evidence="1">Uncharacterized protein</fullName>
    </submittedName>
</protein>
<reference evidence="1 2" key="1">
    <citation type="submission" date="2013-12" db="EMBL/GenBank/DDBJ databases">
        <authorList>
            <person name="Cubeta M."/>
            <person name="Pakala S."/>
            <person name="Fedorova N."/>
            <person name="Thomas E."/>
            <person name="Dean R."/>
            <person name="Jabaji S."/>
            <person name="Neate S."/>
            <person name="Toda T."/>
            <person name="Tavantzis S."/>
            <person name="Vilgalys R."/>
            <person name="Bharathan N."/>
            <person name="Pakala S."/>
            <person name="Losada L.S."/>
            <person name="Zafar N."/>
            <person name="Nierman W."/>
        </authorList>
    </citation>
    <scope>NUCLEOTIDE SEQUENCE [LARGE SCALE GENOMIC DNA]</scope>
    <source>
        <strain evidence="1 2">123E</strain>
    </source>
</reference>
<dbReference type="HOGENOM" id="CLU_2533770_0_0_1"/>
<evidence type="ECO:0000313" key="2">
    <source>
        <dbReference type="Proteomes" id="UP000027456"/>
    </source>
</evidence>
<dbReference type="AlphaFoldDB" id="A0A074S3S0"/>
<dbReference type="Proteomes" id="UP000027456">
    <property type="component" value="Unassembled WGS sequence"/>
</dbReference>
<dbReference type="OrthoDB" id="3254940at2759"/>
<name>A0A074S3S0_9AGAM</name>
<organism evidence="1 2">
    <name type="scientific">Rhizoctonia solani 123E</name>
    <dbReference type="NCBI Taxonomy" id="1423351"/>
    <lineage>
        <taxon>Eukaryota</taxon>
        <taxon>Fungi</taxon>
        <taxon>Dikarya</taxon>
        <taxon>Basidiomycota</taxon>
        <taxon>Agaricomycotina</taxon>
        <taxon>Agaricomycetes</taxon>
        <taxon>Cantharellales</taxon>
        <taxon>Ceratobasidiaceae</taxon>
        <taxon>Rhizoctonia</taxon>
    </lineage>
</organism>